<dbReference type="InterPro" id="IPR050404">
    <property type="entry name" value="Heme-degrading_MO"/>
</dbReference>
<dbReference type="GO" id="GO:0004497">
    <property type="term" value="F:monooxygenase activity"/>
    <property type="evidence" value="ECO:0007669"/>
    <property type="project" value="UniProtKB-KW"/>
</dbReference>
<name>A0A285PFW7_9HYPH</name>
<dbReference type="PANTHER" id="PTHR34474:SF2">
    <property type="entry name" value="SIGNAL TRANSDUCTION PROTEIN TRAP"/>
    <property type="match status" value="1"/>
</dbReference>
<evidence type="ECO:0000313" key="3">
    <source>
        <dbReference type="Proteomes" id="UP000219439"/>
    </source>
</evidence>
<dbReference type="PANTHER" id="PTHR34474">
    <property type="entry name" value="SIGNAL TRANSDUCTION PROTEIN TRAP"/>
    <property type="match status" value="1"/>
</dbReference>
<dbReference type="InterPro" id="IPR007138">
    <property type="entry name" value="ABM_dom"/>
</dbReference>
<protein>
    <submittedName>
        <fullName evidence="2">Heme-degrading monooxygenase HmoA</fullName>
    </submittedName>
</protein>
<accession>A0A285PFW7</accession>
<dbReference type="Proteomes" id="UP000219439">
    <property type="component" value="Unassembled WGS sequence"/>
</dbReference>
<evidence type="ECO:0000313" key="2">
    <source>
        <dbReference type="EMBL" id="SNZ20599.1"/>
    </source>
</evidence>
<gene>
    <name evidence="2" type="ORF">SAMN06265368_3705</name>
</gene>
<dbReference type="InterPro" id="IPR011008">
    <property type="entry name" value="Dimeric_a/b-barrel"/>
</dbReference>
<dbReference type="PROSITE" id="PS51725">
    <property type="entry name" value="ABM"/>
    <property type="match status" value="1"/>
</dbReference>
<feature type="domain" description="ABM" evidence="1">
    <location>
        <begin position="2"/>
        <end position="96"/>
    </location>
</feature>
<organism evidence="2 3">
    <name type="scientific">Cohaesibacter gelatinilyticus</name>
    <dbReference type="NCBI Taxonomy" id="372072"/>
    <lineage>
        <taxon>Bacteria</taxon>
        <taxon>Pseudomonadati</taxon>
        <taxon>Pseudomonadota</taxon>
        <taxon>Alphaproteobacteria</taxon>
        <taxon>Hyphomicrobiales</taxon>
        <taxon>Cohaesibacteraceae</taxon>
    </lineage>
</organism>
<dbReference type="Gene3D" id="3.30.70.100">
    <property type="match status" value="1"/>
</dbReference>
<dbReference type="AlphaFoldDB" id="A0A285PFW7"/>
<sequence length="110" mass="12819">MFIAMNHFLVKPGYEEAFEGIWRDRDSRLREFDGFISFEMLKAGEQEDGFVLYASHATWNDREAFEVWLNSDHFKSSHGRPKVKVEYKGPPRFIGFETLENLSISALEPA</sequence>
<dbReference type="SUPFAM" id="SSF54909">
    <property type="entry name" value="Dimeric alpha+beta barrel"/>
    <property type="match status" value="1"/>
</dbReference>
<dbReference type="OrthoDB" id="9798115at2"/>
<keyword evidence="2" id="KW-0560">Oxidoreductase</keyword>
<keyword evidence="3" id="KW-1185">Reference proteome</keyword>
<keyword evidence="2" id="KW-0503">Monooxygenase</keyword>
<dbReference type="Pfam" id="PF03992">
    <property type="entry name" value="ABM"/>
    <property type="match status" value="1"/>
</dbReference>
<dbReference type="RefSeq" id="WP_097154966.1">
    <property type="nucleotide sequence ID" value="NZ_OBEL01000005.1"/>
</dbReference>
<proteinExistence type="predicted"/>
<evidence type="ECO:0000259" key="1">
    <source>
        <dbReference type="PROSITE" id="PS51725"/>
    </source>
</evidence>
<reference evidence="2 3" key="1">
    <citation type="submission" date="2017-09" db="EMBL/GenBank/DDBJ databases">
        <authorList>
            <person name="Ehlers B."/>
            <person name="Leendertz F.H."/>
        </authorList>
    </citation>
    <scope>NUCLEOTIDE SEQUENCE [LARGE SCALE GENOMIC DNA]</scope>
    <source>
        <strain evidence="2 3">DSM 18289</strain>
    </source>
</reference>
<dbReference type="EMBL" id="OBEL01000005">
    <property type="protein sequence ID" value="SNZ20599.1"/>
    <property type="molecule type" value="Genomic_DNA"/>
</dbReference>